<organism evidence="3 4">
    <name type="scientific">Blastococcus aggregatus</name>
    <dbReference type="NCBI Taxonomy" id="38502"/>
    <lineage>
        <taxon>Bacteria</taxon>
        <taxon>Bacillati</taxon>
        <taxon>Actinomycetota</taxon>
        <taxon>Actinomycetes</taxon>
        <taxon>Geodermatophilales</taxon>
        <taxon>Geodermatophilaceae</taxon>
        <taxon>Blastococcus</taxon>
    </lineage>
</organism>
<accession>A0A285V184</accession>
<dbReference type="GO" id="GO:0015074">
    <property type="term" value="P:DNA integration"/>
    <property type="evidence" value="ECO:0007669"/>
    <property type="project" value="InterPro"/>
</dbReference>
<evidence type="ECO:0000313" key="3">
    <source>
        <dbReference type="EMBL" id="SOC47819.1"/>
    </source>
</evidence>
<protein>
    <submittedName>
        <fullName evidence="3">Site-specific recombinase XerD</fullName>
    </submittedName>
</protein>
<dbReference type="AlphaFoldDB" id="A0A285V184"/>
<dbReference type="Gene3D" id="1.10.443.10">
    <property type="entry name" value="Intergrase catalytic core"/>
    <property type="match status" value="1"/>
</dbReference>
<dbReference type="GO" id="GO:0006310">
    <property type="term" value="P:DNA recombination"/>
    <property type="evidence" value="ECO:0007669"/>
    <property type="project" value="UniProtKB-KW"/>
</dbReference>
<feature type="domain" description="Tyr recombinase" evidence="2">
    <location>
        <begin position="290"/>
        <end position="510"/>
    </location>
</feature>
<evidence type="ECO:0000259" key="2">
    <source>
        <dbReference type="PROSITE" id="PS51898"/>
    </source>
</evidence>
<dbReference type="PANTHER" id="PTHR30349:SF64">
    <property type="entry name" value="PROPHAGE INTEGRASE INTD-RELATED"/>
    <property type="match status" value="1"/>
</dbReference>
<dbReference type="InterPro" id="IPR013762">
    <property type="entry name" value="Integrase-like_cat_sf"/>
</dbReference>
<dbReference type="InterPro" id="IPR002104">
    <property type="entry name" value="Integrase_catalytic"/>
</dbReference>
<dbReference type="GO" id="GO:0003677">
    <property type="term" value="F:DNA binding"/>
    <property type="evidence" value="ECO:0007669"/>
    <property type="project" value="InterPro"/>
</dbReference>
<evidence type="ECO:0000313" key="4">
    <source>
        <dbReference type="Proteomes" id="UP000219435"/>
    </source>
</evidence>
<sequence>MSRRRDWSPTGVLVPCSRVKLYRRTVPSDSKPEKVIVRLAGLPGERKESFPTKTAAKAYYARLTAAVGLGEDFDTGSFAPTNWGQPSAPEPADQPMTWLAWVCQHIDDMAAAGDKGKTKKSRHEALKVAVWTLVDDVPDHPGRDALKAYLEVVGDPVFVDPALPPTPRDAERARLRAERLAQLPDQVFARRGFGTPRRDVYLPRAEVLTAGEWLTEHSRPVASTTQADAKAVLTAYTFKLDGTFSASTTRNRLRNVFHKALVDAVVADLLPANPMDHLSLRTYASATVRTIDRRIAMDPVMAEAFLDHVDDPYRALAALMVREGLRPSEAVAVRDSWLTLPKQGWGEVELQHAVVAAGTRWTKEETLAYDENPPKWSDRADKPTTRLVPLSPETVDDLRAHKKAFGSDGEGRLFRAARGGPVNPTGLGRAIAAARDATFATADSPHFIAREDHPLRTMTAYLLRHTAASHALNAGVPPKDVADRMGHDVPVLLKVYASVIDADRAIGNQRMETYRANHRAAALQPLAS</sequence>
<dbReference type="RefSeq" id="WP_097193878.1">
    <property type="nucleotide sequence ID" value="NZ_OBQI01000001.1"/>
</dbReference>
<gene>
    <name evidence="3" type="ORF">SAMN05660748_1057</name>
</gene>
<name>A0A285V184_9ACTN</name>
<dbReference type="EMBL" id="OBQI01000001">
    <property type="protein sequence ID" value="SOC47819.1"/>
    <property type="molecule type" value="Genomic_DNA"/>
</dbReference>
<dbReference type="SUPFAM" id="SSF56349">
    <property type="entry name" value="DNA breaking-rejoining enzymes"/>
    <property type="match status" value="1"/>
</dbReference>
<evidence type="ECO:0000256" key="1">
    <source>
        <dbReference type="ARBA" id="ARBA00023172"/>
    </source>
</evidence>
<dbReference type="InterPro" id="IPR050090">
    <property type="entry name" value="Tyrosine_recombinase_XerCD"/>
</dbReference>
<keyword evidence="4" id="KW-1185">Reference proteome</keyword>
<dbReference type="OrthoDB" id="3773913at2"/>
<proteinExistence type="predicted"/>
<dbReference type="PROSITE" id="PS51898">
    <property type="entry name" value="TYR_RECOMBINASE"/>
    <property type="match status" value="1"/>
</dbReference>
<reference evidence="4" key="1">
    <citation type="submission" date="2017-08" db="EMBL/GenBank/DDBJ databases">
        <authorList>
            <person name="Varghese N."/>
            <person name="Submissions S."/>
        </authorList>
    </citation>
    <scope>NUCLEOTIDE SEQUENCE [LARGE SCALE GENOMIC DNA]</scope>
    <source>
        <strain evidence="4">DSM 4725</strain>
    </source>
</reference>
<dbReference type="InterPro" id="IPR011010">
    <property type="entry name" value="DNA_brk_join_enz"/>
</dbReference>
<dbReference type="Proteomes" id="UP000219435">
    <property type="component" value="Unassembled WGS sequence"/>
</dbReference>
<keyword evidence="1" id="KW-0233">DNA recombination</keyword>
<dbReference type="PANTHER" id="PTHR30349">
    <property type="entry name" value="PHAGE INTEGRASE-RELATED"/>
    <property type="match status" value="1"/>
</dbReference>